<feature type="region of interest" description="Disordered" evidence="1">
    <location>
        <begin position="90"/>
        <end position="135"/>
    </location>
</feature>
<sequence length="135" mass="14943">MAALAHRKIKSRGEDYFTSILVVAFLVDGCTVVVVLCPLSPHVLRRRRALGLNKVSKPVPTAPYGDHLSPSGEFIDPTQADRKLRLQADHNHGCGARNPMTASRKIRNQASKAGRRRSRTKRGEVENHNQRAADV</sequence>
<dbReference type="Proteomes" id="UP001165121">
    <property type="component" value="Unassembled WGS sequence"/>
</dbReference>
<dbReference type="EMBL" id="BSXT01000528">
    <property type="protein sequence ID" value="GMF29374.1"/>
    <property type="molecule type" value="Genomic_DNA"/>
</dbReference>
<gene>
    <name evidence="3" type="ORF">Pfra01_000627600</name>
</gene>
<evidence type="ECO:0000313" key="3">
    <source>
        <dbReference type="EMBL" id="GMF29374.1"/>
    </source>
</evidence>
<reference evidence="3" key="1">
    <citation type="submission" date="2023-04" db="EMBL/GenBank/DDBJ databases">
        <title>Phytophthora fragariaefolia NBRC 109709.</title>
        <authorList>
            <person name="Ichikawa N."/>
            <person name="Sato H."/>
            <person name="Tonouchi N."/>
        </authorList>
    </citation>
    <scope>NUCLEOTIDE SEQUENCE</scope>
    <source>
        <strain evidence="3">NBRC 109709</strain>
    </source>
</reference>
<accession>A0A9W6UCD4</accession>
<keyword evidence="2" id="KW-0812">Transmembrane</keyword>
<feature type="transmembrane region" description="Helical" evidence="2">
    <location>
        <begin position="16"/>
        <end position="39"/>
    </location>
</feature>
<evidence type="ECO:0000256" key="2">
    <source>
        <dbReference type="SAM" id="Phobius"/>
    </source>
</evidence>
<proteinExistence type="predicted"/>
<evidence type="ECO:0000256" key="1">
    <source>
        <dbReference type="SAM" id="MobiDB-lite"/>
    </source>
</evidence>
<dbReference type="AlphaFoldDB" id="A0A9W6UCD4"/>
<name>A0A9W6UCD4_9STRA</name>
<evidence type="ECO:0000313" key="4">
    <source>
        <dbReference type="Proteomes" id="UP001165121"/>
    </source>
</evidence>
<protein>
    <submittedName>
        <fullName evidence="3">Unnamed protein product</fullName>
    </submittedName>
</protein>
<comment type="caution">
    <text evidence="3">The sequence shown here is derived from an EMBL/GenBank/DDBJ whole genome shotgun (WGS) entry which is preliminary data.</text>
</comment>
<keyword evidence="4" id="KW-1185">Reference proteome</keyword>
<organism evidence="3 4">
    <name type="scientific">Phytophthora fragariaefolia</name>
    <dbReference type="NCBI Taxonomy" id="1490495"/>
    <lineage>
        <taxon>Eukaryota</taxon>
        <taxon>Sar</taxon>
        <taxon>Stramenopiles</taxon>
        <taxon>Oomycota</taxon>
        <taxon>Peronosporomycetes</taxon>
        <taxon>Peronosporales</taxon>
        <taxon>Peronosporaceae</taxon>
        <taxon>Phytophthora</taxon>
    </lineage>
</organism>
<keyword evidence="2" id="KW-1133">Transmembrane helix</keyword>
<keyword evidence="2" id="KW-0472">Membrane</keyword>
<feature type="compositionally biased region" description="Basic and acidic residues" evidence="1">
    <location>
        <begin position="121"/>
        <end position="135"/>
    </location>
</feature>